<dbReference type="RefSeq" id="WP_290264537.1">
    <property type="nucleotide sequence ID" value="NZ_JAUFQG010000006.1"/>
</dbReference>
<name>A0ABV8UZ96_9GAMM</name>
<dbReference type="Proteomes" id="UP001595840">
    <property type="component" value="Unassembled WGS sequence"/>
</dbReference>
<proteinExistence type="predicted"/>
<protein>
    <submittedName>
        <fullName evidence="1">Uncharacterized protein</fullName>
    </submittedName>
</protein>
<comment type="caution">
    <text evidence="1">The sequence shown here is derived from an EMBL/GenBank/DDBJ whole genome shotgun (WGS) entry which is preliminary data.</text>
</comment>
<reference evidence="2" key="1">
    <citation type="journal article" date="2019" name="Int. J. Syst. Evol. Microbiol.">
        <title>The Global Catalogue of Microorganisms (GCM) 10K type strain sequencing project: providing services to taxonomists for standard genome sequencing and annotation.</title>
        <authorList>
            <consortium name="The Broad Institute Genomics Platform"/>
            <consortium name="The Broad Institute Genome Sequencing Center for Infectious Disease"/>
            <person name="Wu L."/>
            <person name="Ma J."/>
        </authorList>
    </citation>
    <scope>NUCLEOTIDE SEQUENCE [LARGE SCALE GENOMIC DNA]</scope>
    <source>
        <strain evidence="2">CECT 8570</strain>
    </source>
</reference>
<gene>
    <name evidence="1" type="ORF">ACFOX3_00440</name>
</gene>
<keyword evidence="2" id="KW-1185">Reference proteome</keyword>
<organism evidence="1 2">
    <name type="scientific">Simiduia curdlanivorans</name>
    <dbReference type="NCBI Taxonomy" id="1492769"/>
    <lineage>
        <taxon>Bacteria</taxon>
        <taxon>Pseudomonadati</taxon>
        <taxon>Pseudomonadota</taxon>
        <taxon>Gammaproteobacteria</taxon>
        <taxon>Cellvibrionales</taxon>
        <taxon>Cellvibrionaceae</taxon>
        <taxon>Simiduia</taxon>
    </lineage>
</organism>
<sequence length="112" mass="11937">MKLKDFISNTLFEIQEGVQEAQRLVKKADTSGVINPVWKSASEANKSDIREVQFDVAVTVIEKTGGKAGGAIKVMGIGIGADISGGGENSYVSRIQFSIPVIPPMTVVKDEV</sequence>
<accession>A0ABV8UZ96</accession>
<evidence type="ECO:0000313" key="2">
    <source>
        <dbReference type="Proteomes" id="UP001595840"/>
    </source>
</evidence>
<evidence type="ECO:0000313" key="1">
    <source>
        <dbReference type="EMBL" id="MFC4360742.1"/>
    </source>
</evidence>
<dbReference type="EMBL" id="JBHSCX010000001">
    <property type="protein sequence ID" value="MFC4360742.1"/>
    <property type="molecule type" value="Genomic_DNA"/>
</dbReference>